<dbReference type="AlphaFoldDB" id="A0A3P5YCU1"/>
<dbReference type="EMBL" id="LR031568">
    <property type="protein sequence ID" value="VDC60445.1"/>
    <property type="molecule type" value="Genomic_DNA"/>
</dbReference>
<dbReference type="Gramene" id="A09p26650.2_BraZ1">
    <property type="protein sequence ID" value="A09p26650.2_BraZ1.CDS"/>
    <property type="gene ID" value="A09g26650.2_BraZ1"/>
</dbReference>
<feature type="compositionally biased region" description="Polar residues" evidence="1">
    <location>
        <begin position="110"/>
        <end position="120"/>
    </location>
</feature>
<sequence>MADRSMVTPPQPKVISLQGPPGYPLLFPELSNEDPRIERELDNGKGHVYSYEKQNMNSAGKALAIKESRGAWAREVQSDGEVESSGSHMSNHSAPVQVPTVFRLGPSAEGLTTGNAGSSKAQRRRPPAWKRRSSLKLISVSAQTEAGCSVSVPSASKRKSSEKVGKGNLVPKIEQWIVSDVVGRVLWLEEAQRFELQRQNHSS</sequence>
<protein>
    <submittedName>
        <fullName evidence="2">Uncharacterized protein</fullName>
    </submittedName>
</protein>
<reference evidence="3" key="1">
    <citation type="submission" date="2018-11" db="EMBL/GenBank/DDBJ databases">
        <authorList>
            <consortium name="Genoscope - CEA"/>
            <person name="William W."/>
        </authorList>
    </citation>
    <scope>NUCLEOTIDE SEQUENCE</scope>
</reference>
<accession>A0A3P5YCU1</accession>
<organism evidence="3">
    <name type="scientific">Brassica campestris</name>
    <name type="common">Field mustard</name>
    <dbReference type="NCBI Taxonomy" id="3711"/>
    <lineage>
        <taxon>Eukaryota</taxon>
        <taxon>Viridiplantae</taxon>
        <taxon>Streptophyta</taxon>
        <taxon>Embryophyta</taxon>
        <taxon>Tracheophyta</taxon>
        <taxon>Spermatophyta</taxon>
        <taxon>Magnoliopsida</taxon>
        <taxon>eudicotyledons</taxon>
        <taxon>Gunneridae</taxon>
        <taxon>Pentapetalae</taxon>
        <taxon>rosids</taxon>
        <taxon>malvids</taxon>
        <taxon>Brassicales</taxon>
        <taxon>Brassicaceae</taxon>
        <taxon>Brassiceae</taxon>
        <taxon>Brassica</taxon>
    </lineage>
</organism>
<dbReference type="Proteomes" id="UP000694005">
    <property type="component" value="Chromosome A09"/>
</dbReference>
<evidence type="ECO:0000256" key="1">
    <source>
        <dbReference type="SAM" id="MobiDB-lite"/>
    </source>
</evidence>
<feature type="region of interest" description="Disordered" evidence="1">
    <location>
        <begin position="75"/>
        <end position="133"/>
    </location>
</feature>
<feature type="region of interest" description="Disordered" evidence="1">
    <location>
        <begin position="1"/>
        <end position="22"/>
    </location>
</feature>
<feature type="compositionally biased region" description="Polar residues" evidence="1">
    <location>
        <begin position="84"/>
        <end position="94"/>
    </location>
</feature>
<proteinExistence type="predicted"/>
<evidence type="ECO:0000313" key="3">
    <source>
        <dbReference type="EMBL" id="VDC60445.1"/>
    </source>
</evidence>
<feature type="compositionally biased region" description="Basic residues" evidence="1">
    <location>
        <begin position="121"/>
        <end position="133"/>
    </location>
</feature>
<name>A0A3P5YCU1_BRACM</name>
<evidence type="ECO:0000313" key="2">
    <source>
        <dbReference type="EMBL" id="CAG7862198.1"/>
    </source>
</evidence>
<dbReference type="EMBL" id="LS974625">
    <property type="protein sequence ID" value="CAG7862198.1"/>
    <property type="molecule type" value="Genomic_DNA"/>
</dbReference>
<gene>
    <name evidence="3" type="ORF">BRAA09T38056Z</name>
    <name evidence="2" type="ORF">BRAPAZ1V2_A09P26650.2</name>
</gene>